<reference evidence="2" key="1">
    <citation type="journal article" date="2019" name="Environ. Microbiol.">
        <title>Fungal ecological strategies reflected in gene transcription - a case study of two litter decomposers.</title>
        <authorList>
            <person name="Barbi F."/>
            <person name="Kohler A."/>
            <person name="Barry K."/>
            <person name="Baskaran P."/>
            <person name="Daum C."/>
            <person name="Fauchery L."/>
            <person name="Ihrmark K."/>
            <person name="Kuo A."/>
            <person name="LaButti K."/>
            <person name="Lipzen A."/>
            <person name="Morin E."/>
            <person name="Grigoriev I.V."/>
            <person name="Henrissat B."/>
            <person name="Lindahl B."/>
            <person name="Martin F."/>
        </authorList>
    </citation>
    <scope>NUCLEOTIDE SEQUENCE</scope>
    <source>
        <strain evidence="2">JB14</strain>
    </source>
</reference>
<feature type="region of interest" description="Disordered" evidence="1">
    <location>
        <begin position="1"/>
        <end position="114"/>
    </location>
</feature>
<feature type="compositionally biased region" description="Pro residues" evidence="1">
    <location>
        <begin position="84"/>
        <end position="101"/>
    </location>
</feature>
<evidence type="ECO:0000256" key="1">
    <source>
        <dbReference type="SAM" id="MobiDB-lite"/>
    </source>
</evidence>
<feature type="compositionally biased region" description="Low complexity" evidence="1">
    <location>
        <begin position="69"/>
        <end position="83"/>
    </location>
</feature>
<dbReference type="AlphaFoldDB" id="A0A6A4IK44"/>
<proteinExistence type="predicted"/>
<name>A0A6A4IK44_9AGAR</name>
<dbReference type="EMBL" id="ML769386">
    <property type="protein sequence ID" value="KAE9409953.1"/>
    <property type="molecule type" value="Genomic_DNA"/>
</dbReference>
<evidence type="ECO:0000313" key="3">
    <source>
        <dbReference type="Proteomes" id="UP000799118"/>
    </source>
</evidence>
<dbReference type="Proteomes" id="UP000799118">
    <property type="component" value="Unassembled WGS sequence"/>
</dbReference>
<feature type="non-terminal residue" evidence="2">
    <location>
        <position position="114"/>
    </location>
</feature>
<accession>A0A6A4IK44</accession>
<protein>
    <submittedName>
        <fullName evidence="2">Uncharacterized protein</fullName>
    </submittedName>
</protein>
<gene>
    <name evidence="2" type="ORF">BT96DRAFT_912860</name>
</gene>
<organism evidence="2 3">
    <name type="scientific">Gymnopus androsaceus JB14</name>
    <dbReference type="NCBI Taxonomy" id="1447944"/>
    <lineage>
        <taxon>Eukaryota</taxon>
        <taxon>Fungi</taxon>
        <taxon>Dikarya</taxon>
        <taxon>Basidiomycota</taxon>
        <taxon>Agaricomycotina</taxon>
        <taxon>Agaricomycetes</taxon>
        <taxon>Agaricomycetidae</taxon>
        <taxon>Agaricales</taxon>
        <taxon>Marasmiineae</taxon>
        <taxon>Omphalotaceae</taxon>
        <taxon>Gymnopus</taxon>
    </lineage>
</organism>
<evidence type="ECO:0000313" key="2">
    <source>
        <dbReference type="EMBL" id="KAE9409953.1"/>
    </source>
</evidence>
<sequence>MPLASITLLPKPAPPAPAFQPYMPAHTNERPNWALAPDPEPELEPPVAKRAVRRTPKISTRPFGGAGAGEPSSASSASSTSWAPAPPSVPLTIEAPPPPPMVDSDRTKTQGSSG</sequence>
<keyword evidence="3" id="KW-1185">Reference proteome</keyword>